<protein>
    <recommendedName>
        <fullName evidence="2">Reverse transcriptase domain-containing protein</fullName>
    </recommendedName>
</protein>
<dbReference type="PROSITE" id="PS50878">
    <property type="entry name" value="RT_POL"/>
    <property type="match status" value="1"/>
</dbReference>
<feature type="region of interest" description="Disordered" evidence="1">
    <location>
        <begin position="345"/>
        <end position="371"/>
    </location>
</feature>
<dbReference type="InterPro" id="IPR000477">
    <property type="entry name" value="RT_dom"/>
</dbReference>
<feature type="region of interest" description="Disordered" evidence="1">
    <location>
        <begin position="383"/>
        <end position="417"/>
    </location>
</feature>
<dbReference type="InterPro" id="IPR043502">
    <property type="entry name" value="DNA/RNA_pol_sf"/>
</dbReference>
<dbReference type="AlphaFoldDB" id="A0A6V7PH31"/>
<dbReference type="EMBL" id="LR862148">
    <property type="protein sequence ID" value="CAD1830175.1"/>
    <property type="molecule type" value="Genomic_DNA"/>
</dbReference>
<organism evidence="3">
    <name type="scientific">Ananas comosus var. bracteatus</name>
    <name type="common">red pineapple</name>
    <dbReference type="NCBI Taxonomy" id="296719"/>
    <lineage>
        <taxon>Eukaryota</taxon>
        <taxon>Viridiplantae</taxon>
        <taxon>Streptophyta</taxon>
        <taxon>Embryophyta</taxon>
        <taxon>Tracheophyta</taxon>
        <taxon>Spermatophyta</taxon>
        <taxon>Magnoliopsida</taxon>
        <taxon>Liliopsida</taxon>
        <taxon>Poales</taxon>
        <taxon>Bromeliaceae</taxon>
        <taxon>Bromelioideae</taxon>
        <taxon>Ananas</taxon>
    </lineage>
</organism>
<evidence type="ECO:0000313" key="3">
    <source>
        <dbReference type="EMBL" id="CAD1830175.1"/>
    </source>
</evidence>
<proteinExistence type="predicted"/>
<dbReference type="Pfam" id="PF00078">
    <property type="entry name" value="RVT_1"/>
    <property type="match status" value="1"/>
</dbReference>
<evidence type="ECO:0000259" key="2">
    <source>
        <dbReference type="PROSITE" id="PS50878"/>
    </source>
</evidence>
<accession>A0A6V7PH31</accession>
<dbReference type="PANTHER" id="PTHR31635">
    <property type="entry name" value="REVERSE TRANSCRIPTASE DOMAIN-CONTAINING PROTEIN-RELATED"/>
    <property type="match status" value="1"/>
</dbReference>
<feature type="compositionally biased region" description="Acidic residues" evidence="1">
    <location>
        <begin position="391"/>
        <end position="400"/>
    </location>
</feature>
<dbReference type="SUPFAM" id="SSF56672">
    <property type="entry name" value="DNA/RNA polymerases"/>
    <property type="match status" value="1"/>
</dbReference>
<feature type="compositionally biased region" description="Basic residues" evidence="1">
    <location>
        <begin position="355"/>
        <end position="370"/>
    </location>
</feature>
<dbReference type="CDD" id="cd01650">
    <property type="entry name" value="RT_nLTR_like"/>
    <property type="match status" value="1"/>
</dbReference>
<evidence type="ECO:0000256" key="1">
    <source>
        <dbReference type="SAM" id="MobiDB-lite"/>
    </source>
</evidence>
<dbReference type="PANTHER" id="PTHR31635:SF196">
    <property type="entry name" value="REVERSE TRANSCRIPTASE DOMAIN-CONTAINING PROTEIN-RELATED"/>
    <property type="match status" value="1"/>
</dbReference>
<name>A0A6V7PH31_ANACO</name>
<sequence length="417" mass="46955">MIFYQRFWNLIKVDILEVFNCFYSGATNLQDINTGWVCLLPKRTEAVFATDYRPISLVHSLSKLISKVLATRLQAFMDKLINPFQAAFIKGRSILDNFNSAHILIHHLHSSKERAALLKIDFERAFDHINWQFLLALLKARGFDNRWLGWIEALLHSANTAVLLNGIPGKAFTCKRGLRQGDPLSPLLFILCVDVFFRMIHLAVTSLSITAVGIGNVKLHTLQFADDILLFFDGSARSAAAIKIILDTFSSNSGLRINYYKSYLTPINLPNDQAATVANSFGCSLKDFPLTYLDLPLSPKKLRRSDYMPLIEKIDNRLSGWKSLVLSRGGRLVLLNSPDPEQRACRGPMALRPSCSRRRPRQRRRRKTARAARDGIVAAALLLPAPAKATEEEDDGDDESSVGFDECCQMERLDTSR</sequence>
<feature type="domain" description="Reverse transcriptase" evidence="2">
    <location>
        <begin position="21"/>
        <end position="297"/>
    </location>
</feature>
<reference evidence="3" key="1">
    <citation type="submission" date="2020-07" db="EMBL/GenBank/DDBJ databases">
        <authorList>
            <person name="Lin J."/>
        </authorList>
    </citation>
    <scope>NUCLEOTIDE SEQUENCE</scope>
</reference>
<gene>
    <name evidence="3" type="ORF">CB5_LOCUS13386</name>
</gene>